<dbReference type="EMBL" id="DRPZ01000079">
    <property type="protein sequence ID" value="HGY09010.1"/>
    <property type="molecule type" value="Genomic_DNA"/>
</dbReference>
<dbReference type="Proteomes" id="UP000885759">
    <property type="component" value="Unassembled WGS sequence"/>
</dbReference>
<feature type="signal peptide" evidence="1">
    <location>
        <begin position="1"/>
        <end position="19"/>
    </location>
</feature>
<accession>A0A7C4VFR9</accession>
<feature type="chain" id="PRO_5027618780" description="SD-repeat containing protein B domain-containing protein" evidence="1">
    <location>
        <begin position="20"/>
        <end position="1071"/>
    </location>
</feature>
<keyword evidence="1" id="KW-0732">Signal</keyword>
<sequence>MKLWAAGLLLLGAAWAASAEVKPPADVSAAPGEYATLLFSVWGSGEVHLAALVPEGWQALPLPDRVQLEERTFVALTVRVPELTPADSRHPLVLQAWEGDRLLSQATAHVTVEARADLIVYLEDKHEARMGAPFTYRVTVINRGNRRDRIVLEAAANTGEAFVTPTVLELDPGEEGWAKLTLQIGEGRSVSPGYTMITWVRARSTNGGFVRKVRASTRWVDPLALDGRGPDPTLRLGLSGSLGVGGRVEAGELAPLVFRYSVQPVLSGQLSDYVEGQAQPAAVQGGSPNWWPRAPGSVSARLKGPAWDASLAATGVELGLQTGFKLASWRYNLGARGRYDATTVGFSVGAASTRKDLNLQWNADTRVFQGRRQDRFSVGYSLPITENLNLRLGGRLSGIAAGSYTVVGSAQQGVLWQSRRFSVLESLTVTPQLDLYALTVTGGTRSVYPLGVRGTTHLQSEPAGLAWKVSTSLFATPLPRTSLRLTTAAEAPAAKPLEFSLNPSLGVNLPNLSGLHSRFGLGYKLRYRPQDGELVQVGNASMQLRLGRFSLSGNGFYTLTGPPAYSAKLGLSWRPLPLTVLRSEYSLRQGSEYQETLGLSWQQYWGSGFATQLDFRRAAGVKTGDRLGLYLAQQSLLGSPFGLVLGYAVSDADGLGRGRTELTQTFSVQLGFNFAWQFTTPEPVVAVFGGRRVGEVRGVAFIDRNHNGVKDEGEPAVAGLGVGLGGASTVTDADGSFRLLARPGRHRPRLTQLPATLDLYQELDVEVKESQRYVLDLPLAPTAQLALVLFHDANHNGRQDAEEFGIPYGGVRLSGPTQRSFRTDERGLVLATGLLPGTYRVEPDPEFLPPRFRATATATVIELEPGKADRTLALGAAPPPKEVRTTYDASQLAVFASLPSPIAAAGGEVEVRAIAAGEPDQVWLQIEGADYPLEPLGDGRYAGRFRLPRTTPTGPQTLTVVAARGSETARGAVVLTVVERPLYTLDPAKITVGEAHALSLKLLFHARQVRLKIGEEVLEMTSEDGYRWRARWTARQAGEVAVQPVADGEELAPSKLLVLPGRSEAQQRRDP</sequence>
<name>A0A7C4VFR9_9DEIN</name>
<evidence type="ECO:0000256" key="1">
    <source>
        <dbReference type="SAM" id="SignalP"/>
    </source>
</evidence>
<dbReference type="SUPFAM" id="SSF117074">
    <property type="entry name" value="Hypothetical protein PA1324"/>
    <property type="match status" value="2"/>
</dbReference>
<organism evidence="2">
    <name type="scientific">Oceanithermus profundus</name>
    <dbReference type="NCBI Taxonomy" id="187137"/>
    <lineage>
        <taxon>Bacteria</taxon>
        <taxon>Thermotogati</taxon>
        <taxon>Deinococcota</taxon>
        <taxon>Deinococci</taxon>
        <taxon>Thermales</taxon>
        <taxon>Thermaceae</taxon>
        <taxon>Oceanithermus</taxon>
    </lineage>
</organism>
<evidence type="ECO:0008006" key="3">
    <source>
        <dbReference type="Google" id="ProtNLM"/>
    </source>
</evidence>
<dbReference type="InterPro" id="IPR013783">
    <property type="entry name" value="Ig-like_fold"/>
</dbReference>
<gene>
    <name evidence="2" type="ORF">ENK37_02995</name>
</gene>
<comment type="caution">
    <text evidence="2">The sequence shown here is derived from an EMBL/GenBank/DDBJ whole genome shotgun (WGS) entry which is preliminary data.</text>
</comment>
<dbReference type="Gene3D" id="2.60.40.10">
    <property type="entry name" value="Immunoglobulins"/>
    <property type="match status" value="2"/>
</dbReference>
<dbReference type="AlphaFoldDB" id="A0A7C4VFR9"/>
<proteinExistence type="predicted"/>
<reference evidence="2" key="1">
    <citation type="journal article" date="2020" name="mSystems">
        <title>Genome- and Community-Level Interaction Insights into Carbon Utilization and Element Cycling Functions of Hydrothermarchaeota in Hydrothermal Sediment.</title>
        <authorList>
            <person name="Zhou Z."/>
            <person name="Liu Y."/>
            <person name="Xu W."/>
            <person name="Pan J."/>
            <person name="Luo Z.H."/>
            <person name="Li M."/>
        </authorList>
    </citation>
    <scope>NUCLEOTIDE SEQUENCE [LARGE SCALE GENOMIC DNA]</scope>
    <source>
        <strain evidence="2">HyVt-570</strain>
    </source>
</reference>
<evidence type="ECO:0000313" key="2">
    <source>
        <dbReference type="EMBL" id="HGY09010.1"/>
    </source>
</evidence>
<protein>
    <recommendedName>
        <fullName evidence="3">SD-repeat containing protein B domain-containing protein</fullName>
    </recommendedName>
</protein>